<keyword evidence="6 11" id="KW-0479">Metal-binding</keyword>
<feature type="modified residue" description="N6-(pyridoxal phosphate)lysine" evidence="12">
    <location>
        <position position="318"/>
    </location>
</feature>
<comment type="similarity">
    <text evidence="3">Belongs to the radical SAM superfamily. KamA family.</text>
</comment>
<dbReference type="GO" id="GO:0051539">
    <property type="term" value="F:4 iron, 4 sulfur cluster binding"/>
    <property type="evidence" value="ECO:0007669"/>
    <property type="project" value="UniProtKB-KW"/>
</dbReference>
<dbReference type="EMBL" id="HG938353">
    <property type="protein sequence ID" value="CDN50080.1"/>
    <property type="molecule type" value="Genomic_DNA"/>
</dbReference>
<sequence length="348" mass="37975">MTATRSLKAADELVSAGLVEPENLASIRAVADRYAIALTPTVVSLIDRADRQDPIARQFVPDPAELLTTPEERADPIGDQAHSPVKGIVHRYPDRVLLKAVHICPVYCRFCFRREMVGPQGDGTLAPEELSAALAYIREHPEIWEVILTGGDPLVLSPRRLAAMMRGLAEISHVKIVRFHTRVPVVEPDRIDAAMIAALKESGKVVYIALHANHPREMTEAARTACARLVDAGFPMLSQTVLLRGVNDDPAVLGDLMKAFVETRIKPYYLHHPDLAPGTGHFRLDIAEGQKIVSALRGTISGLCQPTYVLDIPGGHGKAVIGESAVRGESGCYSVSDFRGEEHQYPPK</sequence>
<dbReference type="SUPFAM" id="SSF102114">
    <property type="entry name" value="Radical SAM enzymes"/>
    <property type="match status" value="1"/>
</dbReference>
<dbReference type="PROSITE" id="PS51918">
    <property type="entry name" value="RADICAL_SAM"/>
    <property type="match status" value="1"/>
</dbReference>
<dbReference type="SFLD" id="SFLDG01070">
    <property type="entry name" value="PLP-dependent"/>
    <property type="match status" value="1"/>
</dbReference>
<dbReference type="GeneID" id="24257948"/>
<dbReference type="KEGG" id="ngg:RG540_CH39300"/>
<keyword evidence="5" id="KW-0949">S-adenosyl-L-methionine</keyword>
<evidence type="ECO:0000313" key="15">
    <source>
        <dbReference type="Proteomes" id="UP000028181"/>
    </source>
</evidence>
<dbReference type="PATRIC" id="fig|1028800.3.peg.3989"/>
<dbReference type="Proteomes" id="UP000028181">
    <property type="component" value="Chromosome I"/>
</dbReference>
<dbReference type="PANTHER" id="PTHR30538:SF1">
    <property type="entry name" value="L-LYSINE 2,3-AMINOMUTASE"/>
    <property type="match status" value="1"/>
</dbReference>
<keyword evidence="10" id="KW-0413">Isomerase</keyword>
<evidence type="ECO:0000256" key="3">
    <source>
        <dbReference type="ARBA" id="ARBA00008703"/>
    </source>
</evidence>
<keyword evidence="15" id="KW-1185">Reference proteome</keyword>
<dbReference type="InterPro" id="IPR022447">
    <property type="entry name" value="Lys_aminomutase-rel"/>
</dbReference>
<dbReference type="HOGENOM" id="CLU_032161_2_0_5"/>
<dbReference type="Gene3D" id="3.20.20.70">
    <property type="entry name" value="Aldolase class I"/>
    <property type="match status" value="1"/>
</dbReference>
<evidence type="ECO:0000256" key="9">
    <source>
        <dbReference type="ARBA" id="ARBA00023014"/>
    </source>
</evidence>
<evidence type="ECO:0000256" key="8">
    <source>
        <dbReference type="ARBA" id="ARBA00023004"/>
    </source>
</evidence>
<evidence type="ECO:0000256" key="1">
    <source>
        <dbReference type="ARBA" id="ARBA00001933"/>
    </source>
</evidence>
<evidence type="ECO:0000256" key="10">
    <source>
        <dbReference type="ARBA" id="ARBA00023235"/>
    </source>
</evidence>
<name>A0A068SY89_NEOGA</name>
<dbReference type="InterPro" id="IPR007197">
    <property type="entry name" value="rSAM"/>
</dbReference>
<dbReference type="NCBIfam" id="TIGR03822">
    <property type="entry name" value="AblA_like_2"/>
    <property type="match status" value="1"/>
</dbReference>
<feature type="domain" description="Radical SAM core" evidence="13">
    <location>
        <begin position="90"/>
        <end position="303"/>
    </location>
</feature>
<dbReference type="CDD" id="cd01335">
    <property type="entry name" value="Radical_SAM"/>
    <property type="match status" value="1"/>
</dbReference>
<feature type="binding site" evidence="11">
    <location>
        <position position="104"/>
    </location>
    <ligand>
        <name>[4Fe-4S] cluster</name>
        <dbReference type="ChEBI" id="CHEBI:49883"/>
        <note>4Fe-4S-S-AdoMet</note>
    </ligand>
</feature>
<evidence type="ECO:0000256" key="7">
    <source>
        <dbReference type="ARBA" id="ARBA00022898"/>
    </source>
</evidence>
<proteinExistence type="inferred from homology"/>
<dbReference type="Pfam" id="PF04055">
    <property type="entry name" value="Radical_SAM"/>
    <property type="match status" value="1"/>
</dbReference>
<keyword evidence="7 12" id="KW-0663">Pyridoxal phosphate</keyword>
<feature type="binding site" evidence="11">
    <location>
        <position position="111"/>
    </location>
    <ligand>
        <name>[4Fe-4S] cluster</name>
        <dbReference type="ChEBI" id="CHEBI:49883"/>
        <note>4Fe-4S-S-AdoMet</note>
    </ligand>
</feature>
<organism evidence="14 15">
    <name type="scientific">Neorhizobium galegae bv. orientalis str. HAMBI 540</name>
    <dbReference type="NCBI Taxonomy" id="1028800"/>
    <lineage>
        <taxon>Bacteria</taxon>
        <taxon>Pseudomonadati</taxon>
        <taxon>Pseudomonadota</taxon>
        <taxon>Alphaproteobacteria</taxon>
        <taxon>Hyphomicrobiales</taxon>
        <taxon>Rhizobiaceae</taxon>
        <taxon>Rhizobium/Agrobacterium group</taxon>
        <taxon>Neorhizobium</taxon>
    </lineage>
</organism>
<dbReference type="GO" id="GO:0016853">
    <property type="term" value="F:isomerase activity"/>
    <property type="evidence" value="ECO:0007669"/>
    <property type="project" value="UniProtKB-KW"/>
</dbReference>
<comment type="cofactor">
    <cofactor evidence="2">
        <name>[4Fe-4S] cluster</name>
        <dbReference type="ChEBI" id="CHEBI:49883"/>
    </cofactor>
</comment>
<reference evidence="15" key="1">
    <citation type="journal article" date="2014" name="BMC Genomics">
        <title>Genome sequencing of two Neorhizobium galegae strains reveals a noeT gene responsible for the unusual acetylation of the nodulation factors.</title>
        <authorList>
            <person name="Osterman J."/>
            <person name="Marsh J."/>
            <person name="Laine P.K."/>
            <person name="Zeng Z."/>
            <person name="Alatalo E."/>
            <person name="Sullivan J.T."/>
            <person name="Young J.P."/>
            <person name="Thomas-Oates J."/>
            <person name="Paulin L."/>
            <person name="Lindstrom K."/>
        </authorList>
    </citation>
    <scope>NUCLEOTIDE SEQUENCE [LARGE SCALE GENOMIC DNA]</scope>
    <source>
        <strain evidence="15">HAMBI 540</strain>
    </source>
</reference>
<dbReference type="InterPro" id="IPR013785">
    <property type="entry name" value="Aldolase_TIM"/>
</dbReference>
<keyword evidence="9 11" id="KW-0411">Iron-sulfur</keyword>
<evidence type="ECO:0000256" key="11">
    <source>
        <dbReference type="PIRSR" id="PIRSR004911-1"/>
    </source>
</evidence>
<keyword evidence="4 11" id="KW-0004">4Fe-4S</keyword>
<comment type="cofactor">
    <cofactor evidence="1 12">
        <name>pyridoxal 5'-phosphate</name>
        <dbReference type="ChEBI" id="CHEBI:597326"/>
    </cofactor>
</comment>
<dbReference type="PIRSF" id="PIRSF004911">
    <property type="entry name" value="DUF160"/>
    <property type="match status" value="1"/>
</dbReference>
<evidence type="ECO:0000256" key="12">
    <source>
        <dbReference type="PIRSR" id="PIRSR603739-50"/>
    </source>
</evidence>
<dbReference type="GO" id="GO:0046872">
    <property type="term" value="F:metal ion binding"/>
    <property type="evidence" value="ECO:0007669"/>
    <property type="project" value="UniProtKB-KW"/>
</dbReference>
<evidence type="ECO:0000256" key="2">
    <source>
        <dbReference type="ARBA" id="ARBA00001966"/>
    </source>
</evidence>
<protein>
    <submittedName>
        <fullName evidence="14">Lysine 2,3-aminomutase YodO family protein</fullName>
    </submittedName>
</protein>
<dbReference type="RefSeq" id="WP_038591334.1">
    <property type="nucleotide sequence ID" value="NZ_HG938353.1"/>
</dbReference>
<evidence type="ECO:0000256" key="4">
    <source>
        <dbReference type="ARBA" id="ARBA00022485"/>
    </source>
</evidence>
<dbReference type="NCBIfam" id="TIGR00238">
    <property type="entry name" value="KamA family radical SAM protein"/>
    <property type="match status" value="1"/>
</dbReference>
<keyword evidence="8" id="KW-0408">Iron</keyword>
<dbReference type="OrthoDB" id="9768064at2"/>
<dbReference type="InterPro" id="IPR058240">
    <property type="entry name" value="rSAM_sf"/>
</dbReference>
<evidence type="ECO:0000259" key="13">
    <source>
        <dbReference type="PROSITE" id="PS51918"/>
    </source>
</evidence>
<evidence type="ECO:0000256" key="5">
    <source>
        <dbReference type="ARBA" id="ARBA00022691"/>
    </source>
</evidence>
<dbReference type="PANTHER" id="PTHR30538">
    <property type="entry name" value="LYSINE 2,3-AMINOMUTASE-RELATED"/>
    <property type="match status" value="1"/>
</dbReference>
<feature type="binding site" evidence="11">
    <location>
        <position position="108"/>
    </location>
    <ligand>
        <name>[4Fe-4S] cluster</name>
        <dbReference type="ChEBI" id="CHEBI:49883"/>
        <note>4Fe-4S-S-AdoMet</note>
    </ligand>
</feature>
<dbReference type="SFLD" id="SFLDS00029">
    <property type="entry name" value="Radical_SAM"/>
    <property type="match status" value="1"/>
</dbReference>
<accession>A0A068SY89</accession>
<gene>
    <name evidence="14" type="ORF">RG540_CH39300</name>
</gene>
<dbReference type="InterPro" id="IPR003739">
    <property type="entry name" value="Lys_aminomutase/Glu_NH3_mut"/>
</dbReference>
<evidence type="ECO:0000313" key="14">
    <source>
        <dbReference type="EMBL" id="CDN50080.1"/>
    </source>
</evidence>
<dbReference type="eggNOG" id="COG1509">
    <property type="taxonomic scope" value="Bacteria"/>
</dbReference>
<evidence type="ECO:0000256" key="6">
    <source>
        <dbReference type="ARBA" id="ARBA00022723"/>
    </source>
</evidence>
<dbReference type="AlphaFoldDB" id="A0A068SY89"/>